<dbReference type="RefSeq" id="XP_037224876.1">
    <property type="nucleotide sequence ID" value="XM_037359781.1"/>
</dbReference>
<feature type="region of interest" description="Disordered" evidence="1">
    <location>
        <begin position="1"/>
        <end position="64"/>
    </location>
</feature>
<evidence type="ECO:0000256" key="1">
    <source>
        <dbReference type="SAM" id="MobiDB-lite"/>
    </source>
</evidence>
<evidence type="ECO:0000313" key="3">
    <source>
        <dbReference type="Proteomes" id="UP000636479"/>
    </source>
</evidence>
<feature type="compositionally biased region" description="Acidic residues" evidence="1">
    <location>
        <begin position="23"/>
        <end position="39"/>
    </location>
</feature>
<keyword evidence="3" id="KW-1185">Reference proteome</keyword>
<dbReference type="OrthoDB" id="3203379at2759"/>
<accession>A0A8H6WFD2</accession>
<proteinExistence type="predicted"/>
<dbReference type="Proteomes" id="UP000636479">
    <property type="component" value="Unassembled WGS sequence"/>
</dbReference>
<protein>
    <submittedName>
        <fullName evidence="2">Uncharacterized protein</fullName>
    </submittedName>
</protein>
<sequence>MSELTDEEWASLLGEDANPGLNDADEDSSDEEEDSDNDEPMPLRPQSPTVLLSEEPPAPDNMPQRVKQALAHLSDLGLDFTTFVDAVLWGNEPCRRDSMIRGTRTNFMNSPSFPKILARLWDPPRQQKDRPSRLVMENFVQQAWSDLLVQELNGLAPFFSSKKGEDVTVKALTSLNFTELTAQVQERAPHLWKTLLNLAMSEDQKRNTHKNPSKTIIMILAMLSYSRSHKRNLF</sequence>
<reference evidence="2" key="1">
    <citation type="submission" date="2020-05" db="EMBL/GenBank/DDBJ databases">
        <title>Mycena genomes resolve the evolution of fungal bioluminescence.</title>
        <authorList>
            <person name="Tsai I.J."/>
        </authorList>
    </citation>
    <scope>NUCLEOTIDE SEQUENCE</scope>
    <source>
        <strain evidence="2">171206Taipei</strain>
    </source>
</reference>
<organism evidence="2 3">
    <name type="scientific">Mycena indigotica</name>
    <dbReference type="NCBI Taxonomy" id="2126181"/>
    <lineage>
        <taxon>Eukaryota</taxon>
        <taxon>Fungi</taxon>
        <taxon>Dikarya</taxon>
        <taxon>Basidiomycota</taxon>
        <taxon>Agaricomycotina</taxon>
        <taxon>Agaricomycetes</taxon>
        <taxon>Agaricomycetidae</taxon>
        <taxon>Agaricales</taxon>
        <taxon>Marasmiineae</taxon>
        <taxon>Mycenaceae</taxon>
        <taxon>Mycena</taxon>
    </lineage>
</organism>
<evidence type="ECO:0000313" key="2">
    <source>
        <dbReference type="EMBL" id="KAF7312768.1"/>
    </source>
</evidence>
<comment type="caution">
    <text evidence="2">The sequence shown here is derived from an EMBL/GenBank/DDBJ whole genome shotgun (WGS) entry which is preliminary data.</text>
</comment>
<gene>
    <name evidence="2" type="ORF">MIND_00291900</name>
</gene>
<name>A0A8H6WFD2_9AGAR</name>
<dbReference type="AlphaFoldDB" id="A0A8H6WFD2"/>
<dbReference type="GeneID" id="59342297"/>
<dbReference type="EMBL" id="JACAZF010000002">
    <property type="protein sequence ID" value="KAF7312768.1"/>
    <property type="molecule type" value="Genomic_DNA"/>
</dbReference>